<accession>A0ABX0QE73</accession>
<name>A0ABX0QE73_9BACT</name>
<protein>
    <submittedName>
        <fullName evidence="2">Uncharacterized protein</fullName>
    </submittedName>
</protein>
<feature type="chain" id="PRO_5047386220" evidence="1">
    <location>
        <begin position="22"/>
        <end position="428"/>
    </location>
</feature>
<keyword evidence="1" id="KW-0732">Signal</keyword>
<sequence>MKQLFTLSILCFLLSIGVSVAQKSDGPIYAAKVRTSPSAANKRRDDEITRQAKEKLNDLVELLNMLTSSITLSELERKSLIKNSFLPNPNQLFYNDAVVIEDDIDPTHTSIDSTVEMSVERYLTNLELYYAKTDSASIDFSQKVTSRVYEGRDYPYIKIFFKSLFKSKHNELKTPYTSGLRVAEIRADSVDGKIHTFITRLGFQRPTDNLSELTAPMIHDEVKPKKSIKGQETFYLSSENRPDSLVTKFDSKWLHVINSSTLSIPMGFYQRSAKSGQNQSNVSIMLRDNNRRLTFRRIDGTSTDFNKIIRVESVEELVKRKRKLKRWGWAQTLTGVIALGASYTGYSSLQTSYNDYSDRLTTVNAEYAMWSSLSQQSGSTPSPLMAFNEYAKPGIYGVYGGTVVGSTLLVNGIRCLLKAGRIKIPTKK</sequence>
<feature type="signal peptide" evidence="1">
    <location>
        <begin position="1"/>
        <end position="21"/>
    </location>
</feature>
<comment type="caution">
    <text evidence="2">The sequence shown here is derived from an EMBL/GenBank/DDBJ whole genome shotgun (WGS) entry which is preliminary data.</text>
</comment>
<keyword evidence="3" id="KW-1185">Reference proteome</keyword>
<dbReference type="Proteomes" id="UP000606008">
    <property type="component" value="Unassembled WGS sequence"/>
</dbReference>
<evidence type="ECO:0000256" key="1">
    <source>
        <dbReference type="SAM" id="SignalP"/>
    </source>
</evidence>
<dbReference type="RefSeq" id="WP_166691576.1">
    <property type="nucleotide sequence ID" value="NZ_WAEL01000002.1"/>
</dbReference>
<proteinExistence type="predicted"/>
<evidence type="ECO:0000313" key="3">
    <source>
        <dbReference type="Proteomes" id="UP000606008"/>
    </source>
</evidence>
<dbReference type="EMBL" id="WAEL01000002">
    <property type="protein sequence ID" value="NID10208.1"/>
    <property type="molecule type" value="Genomic_DNA"/>
</dbReference>
<gene>
    <name evidence="2" type="ORF">F7231_08480</name>
</gene>
<evidence type="ECO:0000313" key="2">
    <source>
        <dbReference type="EMBL" id="NID10208.1"/>
    </source>
</evidence>
<reference evidence="2" key="1">
    <citation type="submission" date="2024-05" db="EMBL/GenBank/DDBJ databases">
        <authorList>
            <person name="Jung D.-H."/>
        </authorList>
    </citation>
    <scope>NUCLEOTIDE SEQUENCE</scope>
    <source>
        <strain evidence="2">JA-25</strain>
    </source>
</reference>
<organism evidence="2 3">
    <name type="scientific">Fibrivirga algicola</name>
    <dbReference type="NCBI Taxonomy" id="2950420"/>
    <lineage>
        <taxon>Bacteria</taxon>
        <taxon>Pseudomonadati</taxon>
        <taxon>Bacteroidota</taxon>
        <taxon>Cytophagia</taxon>
        <taxon>Cytophagales</taxon>
        <taxon>Spirosomataceae</taxon>
        <taxon>Fibrivirga</taxon>
    </lineage>
</organism>